<keyword evidence="2" id="KW-1185">Reference proteome</keyword>
<dbReference type="Proteomes" id="UP001168821">
    <property type="component" value="Unassembled WGS sequence"/>
</dbReference>
<dbReference type="EMBL" id="JALNTZ010000007">
    <property type="protein sequence ID" value="KAJ3646986.1"/>
    <property type="molecule type" value="Genomic_DNA"/>
</dbReference>
<evidence type="ECO:0000313" key="2">
    <source>
        <dbReference type="Proteomes" id="UP001168821"/>
    </source>
</evidence>
<organism evidence="1 2">
    <name type="scientific">Zophobas morio</name>
    <dbReference type="NCBI Taxonomy" id="2755281"/>
    <lineage>
        <taxon>Eukaryota</taxon>
        <taxon>Metazoa</taxon>
        <taxon>Ecdysozoa</taxon>
        <taxon>Arthropoda</taxon>
        <taxon>Hexapoda</taxon>
        <taxon>Insecta</taxon>
        <taxon>Pterygota</taxon>
        <taxon>Neoptera</taxon>
        <taxon>Endopterygota</taxon>
        <taxon>Coleoptera</taxon>
        <taxon>Polyphaga</taxon>
        <taxon>Cucujiformia</taxon>
        <taxon>Tenebrionidae</taxon>
        <taxon>Zophobas</taxon>
    </lineage>
</organism>
<dbReference type="AlphaFoldDB" id="A0AA38M888"/>
<protein>
    <submittedName>
        <fullName evidence="1">Uncharacterized protein</fullName>
    </submittedName>
</protein>
<accession>A0AA38M888</accession>
<evidence type="ECO:0000313" key="1">
    <source>
        <dbReference type="EMBL" id="KAJ3646986.1"/>
    </source>
</evidence>
<name>A0AA38M888_9CUCU</name>
<reference evidence="1" key="1">
    <citation type="journal article" date="2023" name="G3 (Bethesda)">
        <title>Whole genome assemblies of Zophobas morio and Tenebrio molitor.</title>
        <authorList>
            <person name="Kaur S."/>
            <person name="Stinson S.A."/>
            <person name="diCenzo G.C."/>
        </authorList>
    </citation>
    <scope>NUCLEOTIDE SEQUENCE</scope>
    <source>
        <strain evidence="1">QUZm001</strain>
    </source>
</reference>
<comment type="caution">
    <text evidence="1">The sequence shown here is derived from an EMBL/GenBank/DDBJ whole genome shotgun (WGS) entry which is preliminary data.</text>
</comment>
<gene>
    <name evidence="1" type="ORF">Zmor_024541</name>
</gene>
<sequence>MTGFRGGSPIMDAFDFRFRHEVALTDGHVTRGRASGLGYRMFDGTLWASCWEFSAGRAFRSIYVGGDGCGTASGTKVVNGTIYQNQSGFIITSFRYGPRELILFSLGLCY</sequence>
<proteinExistence type="predicted"/>